<reference evidence="10" key="1">
    <citation type="journal article" date="2014" name="Genome Announc.">
        <title>Draft genome sequence of the formaldehyde-resistant fungus Byssochlamys spectabilis No. 5 (anamorph Paecilomyces variotii No. 5) (NBRC109023).</title>
        <authorList>
            <person name="Oka T."/>
            <person name="Ekino K."/>
            <person name="Fukuda K."/>
            <person name="Nomura Y."/>
        </authorList>
    </citation>
    <scope>NUCLEOTIDE SEQUENCE [LARGE SCALE GENOMIC DNA]</scope>
    <source>
        <strain evidence="10">No. 5 / NBRC 109023</strain>
    </source>
</reference>
<dbReference type="AlphaFoldDB" id="V5FHN2"/>
<evidence type="ECO:0000259" key="8">
    <source>
        <dbReference type="Pfam" id="PF20684"/>
    </source>
</evidence>
<comment type="caution">
    <text evidence="9">The sequence shown here is derived from an EMBL/GenBank/DDBJ whole genome shotgun (WGS) entry which is preliminary data.</text>
</comment>
<dbReference type="Proteomes" id="UP000018001">
    <property type="component" value="Unassembled WGS sequence"/>
</dbReference>
<evidence type="ECO:0000256" key="1">
    <source>
        <dbReference type="ARBA" id="ARBA00004141"/>
    </source>
</evidence>
<evidence type="ECO:0000313" key="10">
    <source>
        <dbReference type="Proteomes" id="UP000018001"/>
    </source>
</evidence>
<gene>
    <name evidence="9" type="ORF">PVAR5_5912</name>
</gene>
<feature type="region of interest" description="Disordered" evidence="6">
    <location>
        <begin position="1"/>
        <end position="25"/>
    </location>
</feature>
<evidence type="ECO:0000256" key="3">
    <source>
        <dbReference type="ARBA" id="ARBA00022989"/>
    </source>
</evidence>
<feature type="transmembrane region" description="Helical" evidence="7">
    <location>
        <begin position="191"/>
        <end position="216"/>
    </location>
</feature>
<dbReference type="eggNOG" id="ENOG502SQH5">
    <property type="taxonomic scope" value="Eukaryota"/>
</dbReference>
<feature type="transmembrane region" description="Helical" evidence="7">
    <location>
        <begin position="262"/>
        <end position="287"/>
    </location>
</feature>
<feature type="compositionally biased region" description="Polar residues" evidence="6">
    <location>
        <begin position="298"/>
        <end position="309"/>
    </location>
</feature>
<feature type="domain" description="Rhodopsin" evidence="8">
    <location>
        <begin position="54"/>
        <end position="287"/>
    </location>
</feature>
<dbReference type="HOGENOM" id="CLU_028200_12_4_1"/>
<dbReference type="EMBL" id="BAUL01000191">
    <property type="protein sequence ID" value="GAD97239.1"/>
    <property type="molecule type" value="Genomic_DNA"/>
</dbReference>
<name>V5FHN2_BYSSN</name>
<evidence type="ECO:0000256" key="5">
    <source>
        <dbReference type="ARBA" id="ARBA00038359"/>
    </source>
</evidence>
<organism evidence="9 10">
    <name type="scientific">Byssochlamys spectabilis (strain No. 5 / NBRC 109023)</name>
    <name type="common">Paecilomyces variotii</name>
    <dbReference type="NCBI Taxonomy" id="1356009"/>
    <lineage>
        <taxon>Eukaryota</taxon>
        <taxon>Fungi</taxon>
        <taxon>Dikarya</taxon>
        <taxon>Ascomycota</taxon>
        <taxon>Pezizomycotina</taxon>
        <taxon>Eurotiomycetes</taxon>
        <taxon>Eurotiomycetidae</taxon>
        <taxon>Eurotiales</taxon>
        <taxon>Thermoascaceae</taxon>
        <taxon>Paecilomyces</taxon>
    </lineage>
</organism>
<feature type="region of interest" description="Disordered" evidence="6">
    <location>
        <begin position="298"/>
        <end position="331"/>
    </location>
</feature>
<dbReference type="PANTHER" id="PTHR33048:SF47">
    <property type="entry name" value="INTEGRAL MEMBRANE PROTEIN-RELATED"/>
    <property type="match status" value="1"/>
</dbReference>
<protein>
    <recommendedName>
        <fullName evidence="8">Rhodopsin domain-containing protein</fullName>
    </recommendedName>
</protein>
<dbReference type="GO" id="GO:0016020">
    <property type="term" value="C:membrane"/>
    <property type="evidence" value="ECO:0007669"/>
    <property type="project" value="UniProtKB-SubCell"/>
</dbReference>
<feature type="transmembrane region" description="Helical" evidence="7">
    <location>
        <begin position="145"/>
        <end position="171"/>
    </location>
</feature>
<keyword evidence="2 7" id="KW-0812">Transmembrane</keyword>
<keyword evidence="3 7" id="KW-1133">Transmembrane helix</keyword>
<comment type="subcellular location">
    <subcellularLocation>
        <location evidence="1">Membrane</location>
        <topology evidence="1">Multi-pass membrane protein</topology>
    </subcellularLocation>
</comment>
<accession>V5FHN2</accession>
<feature type="transmembrane region" description="Helical" evidence="7">
    <location>
        <begin position="35"/>
        <end position="57"/>
    </location>
</feature>
<evidence type="ECO:0000256" key="7">
    <source>
        <dbReference type="SAM" id="Phobius"/>
    </source>
</evidence>
<sequence length="372" mass="41204">MAKPQHDADLNLVPSMKAPPGETSNLKDPYNSNRFMYLTAGICLSFSALGVFFRLFVKARILRAMQLEEFILIFSLSGLISLTAVMIQSTHLGQGVHQWNVSMANVMKIIEYSNIIEILYCPTILSAKIAILLQIKRIFVVNKKGILFWVHEMVLWLNIPTYTGLMFSFIFSCVPREKIWDPSVPGHCVSLPASLIATSVLNLISDITVLLLPICVIVQLQLPTRSKLILNAIFGTGILSIVASILRLIYTIRLTQTEDFTWAIMPVGLWAIAEVTSVILTGAIPLLPGFVKFIRNGQDSSGTRSNSRWAPNYGIGSKGQPISKPGNFPQGRYYPMDSETETIINSDSLKDGNAVPLGIMKTVQLHSAYDRS</sequence>
<feature type="transmembrane region" description="Helical" evidence="7">
    <location>
        <begin position="69"/>
        <end position="89"/>
    </location>
</feature>
<evidence type="ECO:0000313" key="9">
    <source>
        <dbReference type="EMBL" id="GAD97239.1"/>
    </source>
</evidence>
<keyword evidence="10" id="KW-1185">Reference proteome</keyword>
<proteinExistence type="inferred from homology"/>
<feature type="transmembrane region" description="Helical" evidence="7">
    <location>
        <begin position="228"/>
        <end position="250"/>
    </location>
</feature>
<evidence type="ECO:0000256" key="4">
    <source>
        <dbReference type="ARBA" id="ARBA00023136"/>
    </source>
</evidence>
<dbReference type="PANTHER" id="PTHR33048">
    <property type="entry name" value="PTH11-LIKE INTEGRAL MEMBRANE PROTEIN (AFU_ORTHOLOGUE AFUA_5G11245)"/>
    <property type="match status" value="1"/>
</dbReference>
<dbReference type="OrthoDB" id="5342292at2759"/>
<feature type="transmembrane region" description="Helical" evidence="7">
    <location>
        <begin position="109"/>
        <end position="133"/>
    </location>
</feature>
<dbReference type="InParanoid" id="V5FHN2"/>
<dbReference type="Pfam" id="PF20684">
    <property type="entry name" value="Fung_rhodopsin"/>
    <property type="match status" value="1"/>
</dbReference>
<evidence type="ECO:0000256" key="6">
    <source>
        <dbReference type="SAM" id="MobiDB-lite"/>
    </source>
</evidence>
<evidence type="ECO:0000256" key="2">
    <source>
        <dbReference type="ARBA" id="ARBA00022692"/>
    </source>
</evidence>
<keyword evidence="4 7" id="KW-0472">Membrane</keyword>
<dbReference type="InterPro" id="IPR049326">
    <property type="entry name" value="Rhodopsin_dom_fungi"/>
</dbReference>
<comment type="similarity">
    <text evidence="5">Belongs to the SAT4 family.</text>
</comment>
<dbReference type="InterPro" id="IPR052337">
    <property type="entry name" value="SAT4-like"/>
</dbReference>